<dbReference type="GeneID" id="68119984"/>
<gene>
    <name evidence="1" type="ORF">FDP41_012769</name>
</gene>
<dbReference type="EMBL" id="VFQX01000016">
    <property type="protein sequence ID" value="KAF0980981.1"/>
    <property type="molecule type" value="Genomic_DNA"/>
</dbReference>
<keyword evidence="2" id="KW-1185">Reference proteome</keyword>
<sequence length="336" mass="38753">MERDYSSKRLLISYLSSVYQCNNKYLNSALISQSKVPDDVLLAMRKACELSELFNVHEFYEQDMERGEHLKSKRDAEETQSIISKMALSSSVRTVEDNMTSMMETSPKSASCLPSPEEVHNVLVAAIPASNCQKPSPLLFKQIHAKILGCFRTDWETIRKFKRFSEAFKEWHKKDSMYTVFAKEFAIMKKIKELSPSSITSKDDSTEDDNSLEGIGFHTLKFDKRISKRKNKNRLSTLMQTFYEEEYDSLIDCLFQKQNSEQCIQPWQELFIPVSAVYCTDHMESCLNINLLDASGSNAYQNNTKTDALSFIDCATLMNECNAFMEQVFMEKTFKH</sequence>
<dbReference type="Proteomes" id="UP000444721">
    <property type="component" value="Unassembled WGS sequence"/>
</dbReference>
<dbReference type="VEuPathDB" id="AmoebaDB:FDP41_012769"/>
<evidence type="ECO:0000313" key="2">
    <source>
        <dbReference type="Proteomes" id="UP000444721"/>
    </source>
</evidence>
<evidence type="ECO:0000313" key="1">
    <source>
        <dbReference type="EMBL" id="KAF0980981.1"/>
    </source>
</evidence>
<name>A0A6A5C1T6_NAEFO</name>
<dbReference type="VEuPathDB" id="AmoebaDB:NF0051140"/>
<reference evidence="1 2" key="1">
    <citation type="journal article" date="2019" name="Sci. Rep.">
        <title>Nanopore sequencing improves the draft genome of the human pathogenic amoeba Naegleria fowleri.</title>
        <authorList>
            <person name="Liechti N."/>
            <person name="Schurch N."/>
            <person name="Bruggmann R."/>
            <person name="Wittwer M."/>
        </authorList>
    </citation>
    <scope>NUCLEOTIDE SEQUENCE [LARGE SCALE GENOMIC DNA]</scope>
    <source>
        <strain evidence="1 2">ATCC 30894</strain>
    </source>
</reference>
<accession>A0A6A5C1T6</accession>
<protein>
    <submittedName>
        <fullName evidence="1">Uncharacterized protein</fullName>
    </submittedName>
</protein>
<dbReference type="RefSeq" id="XP_044565694.1">
    <property type="nucleotide sequence ID" value="XM_044703324.1"/>
</dbReference>
<proteinExistence type="predicted"/>
<dbReference type="VEuPathDB" id="AmoebaDB:NfTy_080500"/>
<dbReference type="AlphaFoldDB" id="A0A6A5C1T6"/>
<dbReference type="OMA" id="FIDCATL"/>
<organism evidence="1 2">
    <name type="scientific">Naegleria fowleri</name>
    <name type="common">Brain eating amoeba</name>
    <dbReference type="NCBI Taxonomy" id="5763"/>
    <lineage>
        <taxon>Eukaryota</taxon>
        <taxon>Discoba</taxon>
        <taxon>Heterolobosea</taxon>
        <taxon>Tetramitia</taxon>
        <taxon>Eutetramitia</taxon>
        <taxon>Vahlkampfiidae</taxon>
        <taxon>Naegleria</taxon>
    </lineage>
</organism>
<dbReference type="OrthoDB" id="10255294at2759"/>
<comment type="caution">
    <text evidence="1">The sequence shown here is derived from an EMBL/GenBank/DDBJ whole genome shotgun (WGS) entry which is preliminary data.</text>
</comment>